<keyword evidence="3 6" id="KW-0378">Hydrolase</keyword>
<evidence type="ECO:0000256" key="1">
    <source>
        <dbReference type="ARBA" id="ARBA00022670"/>
    </source>
</evidence>
<dbReference type="GO" id="GO:0051603">
    <property type="term" value="P:proteolysis involved in protein catabolic process"/>
    <property type="evidence" value="ECO:0007669"/>
    <property type="project" value="TreeGrafter"/>
</dbReference>
<dbReference type="Gene3D" id="3.30.2010.10">
    <property type="entry name" value="Metalloproteases ('zincins'), catalytic domain"/>
    <property type="match status" value="1"/>
</dbReference>
<dbReference type="EMBL" id="CACVAX010000006">
    <property type="protein sequence ID" value="CAA6803053.1"/>
    <property type="molecule type" value="Genomic_DNA"/>
</dbReference>
<dbReference type="PANTHER" id="PTHR22726">
    <property type="entry name" value="METALLOENDOPEPTIDASE OMA1"/>
    <property type="match status" value="1"/>
</dbReference>
<comment type="cofactor">
    <cofactor evidence="6">
        <name>Zn(2+)</name>
        <dbReference type="ChEBI" id="CHEBI:29105"/>
    </cofactor>
    <text evidence="6">Binds 1 zinc ion per subunit.</text>
</comment>
<protein>
    <submittedName>
        <fullName evidence="10">Uncharacterized protein</fullName>
    </submittedName>
</protein>
<dbReference type="GO" id="GO:0004222">
    <property type="term" value="F:metalloendopeptidase activity"/>
    <property type="evidence" value="ECO:0007669"/>
    <property type="project" value="InterPro"/>
</dbReference>
<keyword evidence="5 6" id="KW-0482">Metalloprotease</keyword>
<dbReference type="Pfam" id="PF01435">
    <property type="entry name" value="Peptidase_M48"/>
    <property type="match status" value="1"/>
</dbReference>
<dbReference type="Pfam" id="PF23368">
    <property type="entry name" value="DUF7092"/>
    <property type="match status" value="1"/>
</dbReference>
<keyword evidence="7" id="KW-0812">Transmembrane</keyword>
<dbReference type="CDD" id="cd07332">
    <property type="entry name" value="M48C_Oma1_like"/>
    <property type="match status" value="1"/>
</dbReference>
<evidence type="ECO:0000313" key="10">
    <source>
        <dbReference type="EMBL" id="CAA6803053.1"/>
    </source>
</evidence>
<dbReference type="GO" id="GO:0016020">
    <property type="term" value="C:membrane"/>
    <property type="evidence" value="ECO:0007669"/>
    <property type="project" value="TreeGrafter"/>
</dbReference>
<evidence type="ECO:0000256" key="2">
    <source>
        <dbReference type="ARBA" id="ARBA00022723"/>
    </source>
</evidence>
<keyword evidence="1 6" id="KW-0645">Protease</keyword>
<organism evidence="10">
    <name type="scientific">uncultured Sulfurovum sp</name>
    <dbReference type="NCBI Taxonomy" id="269237"/>
    <lineage>
        <taxon>Bacteria</taxon>
        <taxon>Pseudomonadati</taxon>
        <taxon>Campylobacterota</taxon>
        <taxon>Epsilonproteobacteria</taxon>
        <taxon>Campylobacterales</taxon>
        <taxon>Sulfurovaceae</taxon>
        <taxon>Sulfurovum</taxon>
        <taxon>environmental samples</taxon>
    </lineage>
</organism>
<evidence type="ECO:0000256" key="3">
    <source>
        <dbReference type="ARBA" id="ARBA00022801"/>
    </source>
</evidence>
<evidence type="ECO:0000259" key="8">
    <source>
        <dbReference type="Pfam" id="PF01435"/>
    </source>
</evidence>
<keyword evidence="7" id="KW-0472">Membrane</keyword>
<keyword evidence="2" id="KW-0479">Metal-binding</keyword>
<feature type="transmembrane region" description="Helical" evidence="7">
    <location>
        <begin position="92"/>
        <end position="110"/>
    </location>
</feature>
<evidence type="ECO:0000256" key="6">
    <source>
        <dbReference type="RuleBase" id="RU003983"/>
    </source>
</evidence>
<dbReference type="GO" id="GO:0046872">
    <property type="term" value="F:metal ion binding"/>
    <property type="evidence" value="ECO:0007669"/>
    <property type="project" value="UniProtKB-KW"/>
</dbReference>
<gene>
    <name evidence="10" type="ORF">HELGO_WM2202</name>
</gene>
<sequence>MLVDAVLYDGKSSKEHKVTLDFTFGRRVKIASHNIDVALEEIHIASRLGNTPRVMEFPEGIRCKSMQNDKIDQLLRDFNLNKSKTHRIESSSILTLGSIVLTIAFVWFMLTAGANYSANLLANVLPKSTLDEVSSITLEHLEEGYLKPSKLSKRQEAIIQAHFNRLVAGDSTYKLHFRSSSQMGPNAFALPSGDIVLTDQLVALSRDNDFRDILGVLAHEKGHVAKKHSLRMAIKAGIASVIIGYITGDISFIATTIPTLLVNNSYSREFEREADVYAVKEMKRLNVSTRYMSELFEVLDAKYADKTHQSRLRNLMASHPLTSERIEYLRESVKESIID</sequence>
<keyword evidence="4 6" id="KW-0862">Zinc</keyword>
<dbReference type="InterPro" id="IPR001915">
    <property type="entry name" value="Peptidase_M48"/>
</dbReference>
<keyword evidence="7" id="KW-1133">Transmembrane helix</keyword>
<comment type="similarity">
    <text evidence="6">Belongs to the peptidase M48 family.</text>
</comment>
<dbReference type="InterPro" id="IPR055518">
    <property type="entry name" value="DUF7092"/>
</dbReference>
<evidence type="ECO:0000256" key="4">
    <source>
        <dbReference type="ARBA" id="ARBA00022833"/>
    </source>
</evidence>
<dbReference type="InterPro" id="IPR051156">
    <property type="entry name" value="Mito/Outer_Membr_Metalloprot"/>
</dbReference>
<dbReference type="AlphaFoldDB" id="A0A6S6S5Q7"/>
<evidence type="ECO:0000259" key="9">
    <source>
        <dbReference type="Pfam" id="PF23368"/>
    </source>
</evidence>
<evidence type="ECO:0000256" key="5">
    <source>
        <dbReference type="ARBA" id="ARBA00023049"/>
    </source>
</evidence>
<dbReference type="PANTHER" id="PTHR22726:SF1">
    <property type="entry name" value="METALLOENDOPEPTIDASE OMA1, MITOCHONDRIAL"/>
    <property type="match status" value="1"/>
</dbReference>
<feature type="domain" description="Peptidase M48" evidence="8">
    <location>
        <begin position="179"/>
        <end position="331"/>
    </location>
</feature>
<proteinExistence type="inferred from homology"/>
<evidence type="ECO:0000256" key="7">
    <source>
        <dbReference type="SAM" id="Phobius"/>
    </source>
</evidence>
<name>A0A6S6S5Q7_9BACT</name>
<reference evidence="10" key="1">
    <citation type="submission" date="2020-01" db="EMBL/GenBank/DDBJ databases">
        <authorList>
            <person name="Meier V. D."/>
            <person name="Meier V D."/>
        </authorList>
    </citation>
    <scope>NUCLEOTIDE SEQUENCE</scope>
    <source>
        <strain evidence="10">HLG_WM_MAG_04</strain>
    </source>
</reference>
<accession>A0A6S6S5Q7</accession>
<feature type="domain" description="DUF7092" evidence="9">
    <location>
        <begin position="3"/>
        <end position="76"/>
    </location>
</feature>